<proteinExistence type="predicted"/>
<dbReference type="OrthoDB" id="521122at2"/>
<protein>
    <submittedName>
        <fullName evidence="1">Uncharacterized protein</fullName>
    </submittedName>
</protein>
<reference evidence="1" key="1">
    <citation type="submission" date="2018-12" db="EMBL/GenBank/DDBJ databases">
        <authorList>
            <person name="Will S."/>
            <person name="Neumann-Schaal M."/>
            <person name="Henke P."/>
        </authorList>
    </citation>
    <scope>NUCLEOTIDE SEQUENCE</scope>
    <source>
        <strain evidence="1">PCC 7102</strain>
    </source>
</reference>
<dbReference type="RefSeq" id="WP_127082089.1">
    <property type="nucleotide sequence ID" value="NZ_RSCL01000008.1"/>
</dbReference>
<organism evidence="1 2">
    <name type="scientific">Dulcicalothrix desertica PCC 7102</name>
    <dbReference type="NCBI Taxonomy" id="232991"/>
    <lineage>
        <taxon>Bacteria</taxon>
        <taxon>Bacillati</taxon>
        <taxon>Cyanobacteriota</taxon>
        <taxon>Cyanophyceae</taxon>
        <taxon>Nostocales</taxon>
        <taxon>Calotrichaceae</taxon>
        <taxon>Dulcicalothrix</taxon>
    </lineage>
</organism>
<dbReference type="AlphaFoldDB" id="A0A3S1J0M7"/>
<reference evidence="1" key="2">
    <citation type="journal article" date="2019" name="Genome Biol. Evol.">
        <title>Day and night: Metabolic profiles and evolutionary relationships of six axenic non-marine cyanobacteria.</title>
        <authorList>
            <person name="Will S.E."/>
            <person name="Henke P."/>
            <person name="Boedeker C."/>
            <person name="Huang S."/>
            <person name="Brinkmann H."/>
            <person name="Rohde M."/>
            <person name="Jarek M."/>
            <person name="Friedl T."/>
            <person name="Seufert S."/>
            <person name="Schumacher M."/>
            <person name="Overmann J."/>
            <person name="Neumann-Schaal M."/>
            <person name="Petersen J."/>
        </authorList>
    </citation>
    <scope>NUCLEOTIDE SEQUENCE [LARGE SCALE GENOMIC DNA]</scope>
    <source>
        <strain evidence="1">PCC 7102</strain>
    </source>
</reference>
<keyword evidence="2" id="KW-1185">Reference proteome</keyword>
<dbReference type="Proteomes" id="UP000271624">
    <property type="component" value="Unassembled WGS sequence"/>
</dbReference>
<gene>
    <name evidence="1" type="ORF">DSM106972_036370</name>
</gene>
<name>A0A3S1J0M7_9CYAN</name>
<evidence type="ECO:0000313" key="2">
    <source>
        <dbReference type="Proteomes" id="UP000271624"/>
    </source>
</evidence>
<accession>A0A3S1J0M7</accession>
<evidence type="ECO:0000313" key="1">
    <source>
        <dbReference type="EMBL" id="RUT05630.1"/>
    </source>
</evidence>
<comment type="caution">
    <text evidence="1">The sequence shown here is derived from an EMBL/GenBank/DDBJ whole genome shotgun (WGS) entry which is preliminary data.</text>
</comment>
<sequence>MKSEKLQQLQSENYLTIPQISEGNNEQELEGRELMEAKSSELHSEQIQEVLQESIKPEINSKSNQCITIKPCPTTGSPQGCLVCF</sequence>
<dbReference type="EMBL" id="RSCL01000008">
    <property type="protein sequence ID" value="RUT05630.1"/>
    <property type="molecule type" value="Genomic_DNA"/>
</dbReference>